<feature type="non-terminal residue" evidence="2">
    <location>
        <position position="1"/>
    </location>
</feature>
<organism evidence="2 3">
    <name type="scientific">Streblomastix strix</name>
    <dbReference type="NCBI Taxonomy" id="222440"/>
    <lineage>
        <taxon>Eukaryota</taxon>
        <taxon>Metamonada</taxon>
        <taxon>Preaxostyla</taxon>
        <taxon>Oxymonadida</taxon>
        <taxon>Streblomastigidae</taxon>
        <taxon>Streblomastix</taxon>
    </lineage>
</organism>
<evidence type="ECO:0000256" key="1">
    <source>
        <dbReference type="SAM" id="MobiDB-lite"/>
    </source>
</evidence>
<reference evidence="2 3" key="1">
    <citation type="submission" date="2019-03" db="EMBL/GenBank/DDBJ databases">
        <title>Single cell metagenomics reveals metabolic interactions within the superorganism composed of flagellate Streblomastix strix and complex community of Bacteroidetes bacteria on its surface.</title>
        <authorList>
            <person name="Treitli S.C."/>
            <person name="Kolisko M."/>
            <person name="Husnik F."/>
            <person name="Keeling P."/>
            <person name="Hampl V."/>
        </authorList>
    </citation>
    <scope>NUCLEOTIDE SEQUENCE [LARGE SCALE GENOMIC DNA]</scope>
    <source>
        <strain evidence="2">ST1C</strain>
    </source>
</reference>
<dbReference type="Proteomes" id="UP000324800">
    <property type="component" value="Unassembled WGS sequence"/>
</dbReference>
<protein>
    <submittedName>
        <fullName evidence="2">Uncharacterized protein</fullName>
    </submittedName>
</protein>
<dbReference type="AlphaFoldDB" id="A0A5J4TEP7"/>
<feature type="region of interest" description="Disordered" evidence="1">
    <location>
        <begin position="1"/>
        <end position="21"/>
    </location>
</feature>
<accession>A0A5J4TEP7</accession>
<evidence type="ECO:0000313" key="2">
    <source>
        <dbReference type="EMBL" id="KAA6355955.1"/>
    </source>
</evidence>
<proteinExistence type="predicted"/>
<evidence type="ECO:0000313" key="3">
    <source>
        <dbReference type="Proteomes" id="UP000324800"/>
    </source>
</evidence>
<comment type="caution">
    <text evidence="2">The sequence shown here is derived from an EMBL/GenBank/DDBJ whole genome shotgun (WGS) entry which is preliminary data.</text>
</comment>
<sequence>ENRKRRRLENEDDYLKESSDEAVDLNAAANRAPGPDFIQNSAHSPRLVPFLQNAGLTPSAAYPACIGPNEFQRY</sequence>
<name>A0A5J4TEP7_9EUKA</name>
<gene>
    <name evidence="2" type="ORF">EZS28_048518</name>
</gene>
<dbReference type="EMBL" id="SNRW01033756">
    <property type="protein sequence ID" value="KAA6355955.1"/>
    <property type="molecule type" value="Genomic_DNA"/>
</dbReference>